<dbReference type="Pfam" id="PF00169">
    <property type="entry name" value="PH"/>
    <property type="match status" value="2"/>
</dbReference>
<evidence type="ECO:0000259" key="2">
    <source>
        <dbReference type="PROSITE" id="PS50003"/>
    </source>
</evidence>
<dbReference type="InterPro" id="IPR011993">
    <property type="entry name" value="PH-like_dom_sf"/>
</dbReference>
<dbReference type="PANTHER" id="PTHR14336:SF8">
    <property type="entry name" value="PROTEIN OPY1"/>
    <property type="match status" value="1"/>
</dbReference>
<dbReference type="OrthoDB" id="2157866at2759"/>
<feature type="region of interest" description="Disordered" evidence="1">
    <location>
        <begin position="244"/>
        <end position="290"/>
    </location>
</feature>
<dbReference type="Gene3D" id="2.30.29.30">
    <property type="entry name" value="Pleckstrin-homology domain (PH domain)/Phosphotyrosine-binding domain (PTB)"/>
    <property type="match status" value="2"/>
</dbReference>
<feature type="domain" description="PH" evidence="2">
    <location>
        <begin position="126"/>
        <end position="234"/>
    </location>
</feature>
<dbReference type="SMART" id="SM00233">
    <property type="entry name" value="PH"/>
    <property type="match status" value="2"/>
</dbReference>
<feature type="compositionally biased region" description="Low complexity" evidence="1">
    <location>
        <begin position="269"/>
        <end position="290"/>
    </location>
</feature>
<feature type="region of interest" description="Disordered" evidence="1">
    <location>
        <begin position="524"/>
        <end position="615"/>
    </location>
</feature>
<evidence type="ECO:0000256" key="1">
    <source>
        <dbReference type="SAM" id="MobiDB-lite"/>
    </source>
</evidence>
<reference evidence="4" key="1">
    <citation type="submission" date="2015-02" db="EMBL/GenBank/DDBJ databases">
        <authorList>
            <person name="Gon?alves P."/>
        </authorList>
    </citation>
    <scope>NUCLEOTIDE SEQUENCE [LARGE SCALE GENOMIC DNA]</scope>
</reference>
<dbReference type="AlphaFoldDB" id="A0A0D6EPB5"/>
<organism evidence="3 4">
    <name type="scientific">Sporidiobolus salmonicolor</name>
    <name type="common">Yeast-like fungus</name>
    <name type="synonym">Sporobolomyces salmonicolor</name>
    <dbReference type="NCBI Taxonomy" id="5005"/>
    <lineage>
        <taxon>Eukaryota</taxon>
        <taxon>Fungi</taxon>
        <taxon>Dikarya</taxon>
        <taxon>Basidiomycota</taxon>
        <taxon>Pucciniomycotina</taxon>
        <taxon>Microbotryomycetes</taxon>
        <taxon>Sporidiobolales</taxon>
        <taxon>Sporidiobolaceae</taxon>
        <taxon>Sporobolomyces</taxon>
    </lineage>
</organism>
<gene>
    <name evidence="3" type="primary">SPOSA6832_03420</name>
</gene>
<proteinExistence type="predicted"/>
<dbReference type="InterPro" id="IPR001849">
    <property type="entry name" value="PH_domain"/>
</dbReference>
<evidence type="ECO:0000313" key="4">
    <source>
        <dbReference type="Proteomes" id="UP000243876"/>
    </source>
</evidence>
<sequence>MSDTQPAPRPVAPPTAQEIERKLSSPTVAPPTPTLPSALDQGDAQRRYSSASRKAHGSQSEEDDAFPSPSRSNIPLAAISETEDAVLSGSESDASSDGERRSPRIAPPMLEPIRTSRDSAGLSDSVALKGGYLMKKGERRKAWKKRWFVLRGGQLAMYKNDKARLLSLASEHLSQEYQLLRLIPISDIHTAAPVELKKHSHTFGIVTPKRTYYVKADSDADMREWCQLVDRAKADYKAAATMTSIDTPTPVDSPTPLGPSPGQTPLAYATPSTSAIPIPPSSASHSGGGFAPHSYATTPSTSFTSPSIIASSYASTSASGGAPQLYAPPNSLVGGFPMTTGPSTGGLGLELQGLDAGLERMALADQQPPPPQLQQGRSMSSGSESLAPPAFGRGRSGSLGGKRRTWRKRWFVLMSGMLMYSRSHMDTKIHRQIPLSAILDAIEYDPSTSQPPKRPTIALPTNPVSPGGHDGERNYEHCFKIITPKRTYLVCAPSEEDEIKWLAALQCLVKRKSSQGATAGAAAMSAMPASNQSTARPGGGGGAEHAPYLARTPSQQQRQAQDDPLASSASLPPQVRPPAMHARQRSVTDAARQAVRDVERRFHPPPQGGGQGVRA</sequence>
<dbReference type="EMBL" id="CENE01000016">
    <property type="protein sequence ID" value="CEQ41691.1"/>
    <property type="molecule type" value="Genomic_DNA"/>
</dbReference>
<keyword evidence="4" id="KW-1185">Reference proteome</keyword>
<feature type="region of interest" description="Disordered" evidence="1">
    <location>
        <begin position="365"/>
        <end position="401"/>
    </location>
</feature>
<dbReference type="SUPFAM" id="SSF50729">
    <property type="entry name" value="PH domain-like"/>
    <property type="match status" value="2"/>
</dbReference>
<dbReference type="InterPro" id="IPR051707">
    <property type="entry name" value="PI-Interact_SigTrans_Reg"/>
</dbReference>
<evidence type="ECO:0000313" key="3">
    <source>
        <dbReference type="EMBL" id="CEQ41691.1"/>
    </source>
</evidence>
<dbReference type="PANTHER" id="PTHR14336">
    <property type="entry name" value="TANDEM PH DOMAIN CONTAINING PROTEIN"/>
    <property type="match status" value="1"/>
</dbReference>
<feature type="region of interest" description="Disordered" evidence="1">
    <location>
        <begin position="1"/>
        <end position="118"/>
    </location>
</feature>
<accession>A0A0D6EPB5</accession>
<dbReference type="Proteomes" id="UP000243876">
    <property type="component" value="Unassembled WGS sequence"/>
</dbReference>
<feature type="compositionally biased region" description="Low complexity" evidence="1">
    <location>
        <begin position="524"/>
        <end position="533"/>
    </location>
</feature>
<dbReference type="PROSITE" id="PS50003">
    <property type="entry name" value="PH_DOMAIN"/>
    <property type="match status" value="2"/>
</dbReference>
<feature type="domain" description="PH" evidence="2">
    <location>
        <begin position="392"/>
        <end position="510"/>
    </location>
</feature>
<name>A0A0D6EPB5_SPOSA</name>
<dbReference type="FunFam" id="2.30.29.30:FF:000286">
    <property type="entry name" value="PH-protein kinase domain containing protein"/>
    <property type="match status" value="1"/>
</dbReference>
<protein>
    <submittedName>
        <fullName evidence="3">SPOSA6832_03420-mRNA-1:cds</fullName>
    </submittedName>
</protein>